<organism evidence="10 11">
    <name type="scientific">Tigheibacillus jepli</name>
    <dbReference type="NCBI Taxonomy" id="3035914"/>
    <lineage>
        <taxon>Bacteria</taxon>
        <taxon>Bacillati</taxon>
        <taxon>Bacillota</taxon>
        <taxon>Bacilli</taxon>
        <taxon>Bacillales</taxon>
        <taxon>Bacillaceae</taxon>
        <taxon>Tigheibacillus</taxon>
    </lineage>
</organism>
<evidence type="ECO:0000256" key="5">
    <source>
        <dbReference type="ARBA" id="ARBA00022989"/>
    </source>
</evidence>
<accession>A0ABU5CF66</accession>
<dbReference type="InterPro" id="IPR030470">
    <property type="entry name" value="UbiA_prenylTrfase_CS"/>
</dbReference>
<keyword evidence="4 9" id="KW-0812">Transmembrane</keyword>
<dbReference type="EC" id="2.5.1.141" evidence="9"/>
<evidence type="ECO:0000256" key="6">
    <source>
        <dbReference type="ARBA" id="ARBA00023133"/>
    </source>
</evidence>
<evidence type="ECO:0000256" key="2">
    <source>
        <dbReference type="ARBA" id="ARBA00022475"/>
    </source>
</evidence>
<evidence type="ECO:0000256" key="3">
    <source>
        <dbReference type="ARBA" id="ARBA00022679"/>
    </source>
</evidence>
<feature type="transmembrane region" description="Helical" evidence="9">
    <location>
        <begin position="36"/>
        <end position="56"/>
    </location>
</feature>
<dbReference type="HAMAP" id="MF_00154">
    <property type="entry name" value="CyoE_CtaB"/>
    <property type="match status" value="1"/>
</dbReference>
<feature type="transmembrane region" description="Helical" evidence="9">
    <location>
        <begin position="110"/>
        <end position="131"/>
    </location>
</feature>
<keyword evidence="7 9" id="KW-0472">Membrane</keyword>
<feature type="transmembrane region" description="Helical" evidence="9">
    <location>
        <begin position="137"/>
        <end position="155"/>
    </location>
</feature>
<sequence>MLGKSNSASGISASGMQTENSSVSTVIADLKSLVKFVVLMLNVLPVLTGFLLALHFTNQQLADHLGTLVLVLVGSTLIMAGALILNNWYEVDLDKKMKRTAMRPTVTGNFSLKAVLNMGVIASVIGFAILLFTTVEAAIYALIGWFVYVVLYTFWSKRRYTLNTIIGSVSGAVTPLIGWGAVTSTFHIVPIMLFAILFIWQVPHTFSIAVRRFDDYKAAGIPMLPVVSGIEMTKRQSVIYIACLLPLPFFLISLGIQFVIFATVLNLAWLGIAIIGWIKEDHFTWANRVFKSSITYLTLLFLAMIVVALV</sequence>
<dbReference type="InterPro" id="IPR006369">
    <property type="entry name" value="Protohaem_IX_farnesylTrfase"/>
</dbReference>
<feature type="transmembrane region" description="Helical" evidence="9">
    <location>
        <begin position="260"/>
        <end position="278"/>
    </location>
</feature>
<evidence type="ECO:0000313" key="11">
    <source>
        <dbReference type="Proteomes" id="UP001228376"/>
    </source>
</evidence>
<protein>
    <recommendedName>
        <fullName evidence="9">Protoheme IX farnesyltransferase</fullName>
        <ecNumber evidence="9">2.5.1.141</ecNumber>
    </recommendedName>
    <alternativeName>
        <fullName evidence="9">Heme B farnesyltransferase</fullName>
    </alternativeName>
    <alternativeName>
        <fullName evidence="9">Heme O synthase</fullName>
    </alternativeName>
</protein>
<proteinExistence type="inferred from homology"/>
<evidence type="ECO:0000256" key="1">
    <source>
        <dbReference type="ARBA" id="ARBA00004141"/>
    </source>
</evidence>
<comment type="pathway">
    <text evidence="9">Porphyrin-containing compound metabolism; heme O biosynthesis; heme O from protoheme: step 1/1.</text>
</comment>
<dbReference type="Pfam" id="PF01040">
    <property type="entry name" value="UbiA"/>
    <property type="match status" value="1"/>
</dbReference>
<dbReference type="EMBL" id="JAROCA020000001">
    <property type="protein sequence ID" value="MDY0404977.1"/>
    <property type="molecule type" value="Genomic_DNA"/>
</dbReference>
<feature type="transmembrane region" description="Helical" evidence="9">
    <location>
        <begin position="188"/>
        <end position="210"/>
    </location>
</feature>
<name>A0ABU5CF66_9BACI</name>
<dbReference type="GO" id="GO:0008495">
    <property type="term" value="F:protoheme IX farnesyltransferase activity"/>
    <property type="evidence" value="ECO:0007669"/>
    <property type="project" value="UniProtKB-EC"/>
</dbReference>
<comment type="caution">
    <text evidence="10">The sequence shown here is derived from an EMBL/GenBank/DDBJ whole genome shotgun (WGS) entry which is preliminary data.</text>
</comment>
<feature type="transmembrane region" description="Helical" evidence="9">
    <location>
        <begin position="290"/>
        <end position="309"/>
    </location>
</feature>
<comment type="subcellular location">
    <subcellularLocation>
        <location evidence="9">Cell membrane</location>
        <topology evidence="9">Multi-pass membrane protein</topology>
    </subcellularLocation>
    <subcellularLocation>
        <location evidence="1">Membrane</location>
        <topology evidence="1">Multi-pass membrane protein</topology>
    </subcellularLocation>
</comment>
<dbReference type="Gene3D" id="1.10.357.140">
    <property type="entry name" value="UbiA prenyltransferase"/>
    <property type="match status" value="1"/>
</dbReference>
<feature type="transmembrane region" description="Helical" evidence="9">
    <location>
        <begin position="162"/>
        <end position="182"/>
    </location>
</feature>
<keyword evidence="11" id="KW-1185">Reference proteome</keyword>
<dbReference type="CDD" id="cd13957">
    <property type="entry name" value="PT_UbiA_Cox10"/>
    <property type="match status" value="1"/>
</dbReference>
<comment type="catalytic activity">
    <reaction evidence="8 9">
        <text>heme b + (2E,6E)-farnesyl diphosphate + H2O = Fe(II)-heme o + diphosphate</text>
        <dbReference type="Rhea" id="RHEA:28070"/>
        <dbReference type="ChEBI" id="CHEBI:15377"/>
        <dbReference type="ChEBI" id="CHEBI:33019"/>
        <dbReference type="ChEBI" id="CHEBI:60344"/>
        <dbReference type="ChEBI" id="CHEBI:60530"/>
        <dbReference type="ChEBI" id="CHEBI:175763"/>
        <dbReference type="EC" id="2.5.1.141"/>
    </reaction>
</comment>
<dbReference type="NCBIfam" id="TIGR01473">
    <property type="entry name" value="cyoE_ctaB"/>
    <property type="match status" value="1"/>
</dbReference>
<evidence type="ECO:0000313" key="10">
    <source>
        <dbReference type="EMBL" id="MDY0404977.1"/>
    </source>
</evidence>
<evidence type="ECO:0000256" key="8">
    <source>
        <dbReference type="ARBA" id="ARBA00047690"/>
    </source>
</evidence>
<keyword evidence="2 9" id="KW-1003">Cell membrane</keyword>
<dbReference type="PANTHER" id="PTHR43448:SF2">
    <property type="entry name" value="PROTOHEME IX FARNESYLTRANSFERASE, MITOCHONDRIAL"/>
    <property type="match status" value="1"/>
</dbReference>
<dbReference type="InterPro" id="IPR000537">
    <property type="entry name" value="UbiA_prenyltransferase"/>
</dbReference>
<gene>
    <name evidence="10" type="primary">cyoE</name>
    <name evidence="9" type="synonym">ctaB</name>
    <name evidence="10" type="ORF">P5G51_005790</name>
</gene>
<dbReference type="InterPro" id="IPR044878">
    <property type="entry name" value="UbiA_sf"/>
</dbReference>
<evidence type="ECO:0000256" key="4">
    <source>
        <dbReference type="ARBA" id="ARBA00022692"/>
    </source>
</evidence>
<keyword evidence="3 9" id="KW-0808">Transferase</keyword>
<reference evidence="10 11" key="1">
    <citation type="submission" date="2023-10" db="EMBL/GenBank/DDBJ databases">
        <title>179-bfca-hs.</title>
        <authorList>
            <person name="Miliotis G."/>
            <person name="Sengupta P."/>
            <person name="Hameed A."/>
            <person name="Chuvochina M."/>
            <person name="Mcdonagh F."/>
            <person name="Simpson A.C."/>
            <person name="Singh N.K."/>
            <person name="Rekha P.D."/>
            <person name="Raman K."/>
            <person name="Hugenholtz P."/>
            <person name="Venkateswaran K."/>
        </authorList>
    </citation>
    <scope>NUCLEOTIDE SEQUENCE [LARGE SCALE GENOMIC DNA]</scope>
    <source>
        <strain evidence="10 11">179-BFC-A-HS</strain>
    </source>
</reference>
<keyword evidence="6 9" id="KW-0350">Heme biosynthesis</keyword>
<feature type="transmembrane region" description="Helical" evidence="9">
    <location>
        <begin position="237"/>
        <end position="254"/>
    </location>
</feature>
<feature type="transmembrane region" description="Helical" evidence="9">
    <location>
        <begin position="68"/>
        <end position="89"/>
    </location>
</feature>
<dbReference type="PANTHER" id="PTHR43448">
    <property type="entry name" value="PROTOHEME IX FARNESYLTRANSFERASE, MITOCHONDRIAL"/>
    <property type="match status" value="1"/>
</dbReference>
<dbReference type="PROSITE" id="PS00943">
    <property type="entry name" value="UBIA"/>
    <property type="match status" value="1"/>
</dbReference>
<dbReference type="RefSeq" id="WP_306066316.1">
    <property type="nucleotide sequence ID" value="NZ_JAROCA020000001.1"/>
</dbReference>
<dbReference type="Proteomes" id="UP001228376">
    <property type="component" value="Unassembled WGS sequence"/>
</dbReference>
<comment type="function">
    <text evidence="9">Converts heme B (protoheme IX) to heme O by substitution of the vinyl group on carbon 2 of heme B porphyrin ring with a hydroxyethyl farnesyl side group.</text>
</comment>
<comment type="miscellaneous">
    <text evidence="9">Carbon 2 of the heme B porphyrin ring is defined according to the Fischer nomenclature.</text>
</comment>
<comment type="similarity">
    <text evidence="9">Belongs to the UbiA prenyltransferase family. Protoheme IX farnesyltransferase subfamily.</text>
</comment>
<keyword evidence="5 9" id="KW-1133">Transmembrane helix</keyword>
<evidence type="ECO:0000256" key="7">
    <source>
        <dbReference type="ARBA" id="ARBA00023136"/>
    </source>
</evidence>
<comment type="subunit">
    <text evidence="9">Interacts with CtaA.</text>
</comment>
<evidence type="ECO:0000256" key="9">
    <source>
        <dbReference type="HAMAP-Rule" id="MF_00154"/>
    </source>
</evidence>